<keyword evidence="2" id="KW-1133">Transmembrane helix</keyword>
<evidence type="ECO:0000256" key="1">
    <source>
        <dbReference type="ARBA" id="ARBA00022737"/>
    </source>
</evidence>
<dbReference type="InterPro" id="IPR056823">
    <property type="entry name" value="TEN-like_YD-shell"/>
</dbReference>
<protein>
    <recommendedName>
        <fullName evidence="3">Teneurin-like YD-shell domain-containing protein</fullName>
    </recommendedName>
</protein>
<dbReference type="EMBL" id="RQSM01000004">
    <property type="protein sequence ID" value="RVU89882.1"/>
    <property type="molecule type" value="Genomic_DNA"/>
</dbReference>
<keyword evidence="2" id="KW-0472">Membrane</keyword>
<keyword evidence="2" id="KW-0812">Transmembrane</keyword>
<sequence length="449" mass="48641">MVLPLKNEHRICKNYAETNVKPLFLHKDYLGTILAITDEKGELVEERHFDAWGNLTHDSMQVLDRRYTSYEHLQEVGLIHMNGRLYDPMLRRFLNADEHIQDPTNIQCYNKYGYVMNNPLMFNDPSGEYGIGIAITIGVIVVALTYTANVYFKYGNLKYWNIYEAHEAMFWGAVSAAATYGVGTLFSAGGTIVNTIGEVWSVAAQAAAHGIVQGVLSSVQGGNFWSAALSGAFGSLGASAFGAIGGDFAKSTVGTITFGAISGGVGAELSGGNFWQGVVIGGMVAGLNHAMHKIDPPGGKKPKVLKNTKQATDHYLNGDGSPAALDKGTQLELRNSKEYLRVVRLLVGGDANNLNGSFDVDMTSKVFHVGRTNVDYSTTCAGGNCTTTFTEFVNDGFYDVDFIDENVLGRMGIPSFKADGLGPNLERFGGTPYMYVPSTFKITYPNPGY</sequence>
<dbReference type="Pfam" id="PF25023">
    <property type="entry name" value="TEN_YD-shell"/>
    <property type="match status" value="1"/>
</dbReference>
<dbReference type="PANTHER" id="PTHR32305:SF15">
    <property type="entry name" value="PROTEIN RHSA-RELATED"/>
    <property type="match status" value="1"/>
</dbReference>
<keyword evidence="1" id="KW-0677">Repeat</keyword>
<dbReference type="PANTHER" id="PTHR32305">
    <property type="match status" value="1"/>
</dbReference>
<reference evidence="4" key="1">
    <citation type="submission" date="2018-12" db="EMBL/GenBank/DDBJ databases">
        <title>Draft genome sequence of Flaovobacterium columnare ARS1 isolated from channel catfish in Alabama.</title>
        <authorList>
            <person name="Cai W."/>
            <person name="Arias C."/>
        </authorList>
    </citation>
    <scope>NUCLEOTIDE SEQUENCE [LARGE SCALE GENOMIC DNA]</scope>
    <source>
        <strain evidence="4">ARS1</strain>
    </source>
</reference>
<dbReference type="Proteomes" id="UP000288951">
    <property type="component" value="Unassembled WGS sequence"/>
</dbReference>
<name>A0A437U8E9_9FLAO</name>
<evidence type="ECO:0000259" key="3">
    <source>
        <dbReference type="Pfam" id="PF25023"/>
    </source>
</evidence>
<dbReference type="AlphaFoldDB" id="A0A437U8E9"/>
<dbReference type="NCBIfam" id="TIGR03696">
    <property type="entry name" value="Rhs_assc_core"/>
    <property type="match status" value="1"/>
</dbReference>
<dbReference type="InterPro" id="IPR022385">
    <property type="entry name" value="Rhs_assc_core"/>
</dbReference>
<comment type="caution">
    <text evidence="4">The sequence shown here is derived from an EMBL/GenBank/DDBJ whole genome shotgun (WGS) entry which is preliminary data.</text>
</comment>
<dbReference type="RefSeq" id="WP_127823869.1">
    <property type="nucleotide sequence ID" value="NZ_RQSM01000004.1"/>
</dbReference>
<organism evidence="4 5">
    <name type="scientific">Flavobacterium columnare</name>
    <dbReference type="NCBI Taxonomy" id="996"/>
    <lineage>
        <taxon>Bacteria</taxon>
        <taxon>Pseudomonadati</taxon>
        <taxon>Bacteroidota</taxon>
        <taxon>Flavobacteriia</taxon>
        <taxon>Flavobacteriales</taxon>
        <taxon>Flavobacteriaceae</taxon>
        <taxon>Flavobacterium</taxon>
    </lineage>
</organism>
<dbReference type="OrthoDB" id="6225685at2"/>
<feature type="domain" description="Teneurin-like YD-shell" evidence="3">
    <location>
        <begin position="22"/>
        <end position="119"/>
    </location>
</feature>
<evidence type="ECO:0000313" key="4">
    <source>
        <dbReference type="EMBL" id="RVU89882.1"/>
    </source>
</evidence>
<dbReference type="InterPro" id="IPR050708">
    <property type="entry name" value="T6SS_VgrG/RHS"/>
</dbReference>
<keyword evidence="5" id="KW-1185">Reference proteome</keyword>
<evidence type="ECO:0000313" key="5">
    <source>
        <dbReference type="Proteomes" id="UP000288951"/>
    </source>
</evidence>
<evidence type="ECO:0000256" key="2">
    <source>
        <dbReference type="SAM" id="Phobius"/>
    </source>
</evidence>
<dbReference type="Gene3D" id="2.180.10.10">
    <property type="entry name" value="RHS repeat-associated core"/>
    <property type="match status" value="1"/>
</dbReference>
<gene>
    <name evidence="4" type="ORF">EH230_14065</name>
</gene>
<feature type="transmembrane region" description="Helical" evidence="2">
    <location>
        <begin position="129"/>
        <end position="152"/>
    </location>
</feature>
<accession>A0A437U8E9</accession>
<proteinExistence type="predicted"/>